<name>A0ABT9NHS0_9ACTO</name>
<keyword evidence="6" id="KW-0546">Nucleotide metabolism</keyword>
<feature type="active site" description="Pros-phosphohistidine intermediate" evidence="7">
    <location>
        <position position="120"/>
    </location>
</feature>
<feature type="binding site" evidence="7">
    <location>
        <position position="92"/>
    </location>
    <ligand>
        <name>ATP</name>
        <dbReference type="ChEBI" id="CHEBI:30616"/>
    </ligand>
</feature>
<evidence type="ECO:0000256" key="8">
    <source>
        <dbReference type="RuleBase" id="RU004011"/>
    </source>
</evidence>
<dbReference type="Gene3D" id="3.30.70.141">
    <property type="entry name" value="Nucleoside diphosphate kinase-like domain"/>
    <property type="match status" value="1"/>
</dbReference>
<dbReference type="RefSeq" id="WP_307683104.1">
    <property type="nucleotide sequence ID" value="NZ_JAUSQX010000001.1"/>
</dbReference>
<comment type="caution">
    <text evidence="10">The sequence shown here is derived from an EMBL/GenBank/DDBJ whole genome shotgun (WGS) entry which is preliminary data.</text>
</comment>
<keyword evidence="5 10" id="KW-0418">Kinase</keyword>
<comment type="similarity">
    <text evidence="2 7 8">Belongs to the NDK family.</text>
</comment>
<sequence length="137" mass="14855">MSEKTLILVKPDGVKRGLVGEILGRIEAKGYRISQMRMLQATDDLLAKHYHEHTEKPFYSGMTAYMKSGPIVAAIIEGDRVIEGVRSLSGATDPTSAAPGTIRGDLGRDWGTGEIENLIHSSDGPESAQLEISVWFG</sequence>
<evidence type="ECO:0000256" key="4">
    <source>
        <dbReference type="ARBA" id="ARBA00022679"/>
    </source>
</evidence>
<dbReference type="CDD" id="cd04413">
    <property type="entry name" value="NDPk_I"/>
    <property type="match status" value="1"/>
</dbReference>
<dbReference type="InterPro" id="IPR036850">
    <property type="entry name" value="NDK-like_dom_sf"/>
</dbReference>
<evidence type="ECO:0000256" key="6">
    <source>
        <dbReference type="ARBA" id="ARBA00023080"/>
    </source>
</evidence>
<dbReference type="PANTHER" id="PTHR11349">
    <property type="entry name" value="NUCLEOSIDE DIPHOSPHATE KINASE"/>
    <property type="match status" value="1"/>
</dbReference>
<keyword evidence="4 10" id="KW-0808">Transferase</keyword>
<evidence type="ECO:0000259" key="9">
    <source>
        <dbReference type="SMART" id="SM00562"/>
    </source>
</evidence>
<feature type="binding site" evidence="7">
    <location>
        <position position="10"/>
    </location>
    <ligand>
        <name>ATP</name>
        <dbReference type="ChEBI" id="CHEBI:30616"/>
    </ligand>
</feature>
<comment type="cofactor">
    <cofactor evidence="1">
        <name>Mg(2+)</name>
        <dbReference type="ChEBI" id="CHEBI:18420"/>
    </cofactor>
</comment>
<evidence type="ECO:0000256" key="5">
    <source>
        <dbReference type="ARBA" id="ARBA00022777"/>
    </source>
</evidence>
<evidence type="ECO:0000256" key="7">
    <source>
        <dbReference type="PROSITE-ProRule" id="PRU00706"/>
    </source>
</evidence>
<dbReference type="InterPro" id="IPR001564">
    <property type="entry name" value="Nucleoside_diP_kinase"/>
</dbReference>
<gene>
    <name evidence="10" type="ORF">J2S70_001502</name>
</gene>
<feature type="binding site" evidence="7">
    <location>
        <position position="86"/>
    </location>
    <ligand>
        <name>ATP</name>
        <dbReference type="ChEBI" id="CHEBI:30616"/>
    </ligand>
</feature>
<reference evidence="10 11" key="1">
    <citation type="submission" date="2023-07" db="EMBL/GenBank/DDBJ databases">
        <title>Sequencing the genomes of 1000 actinobacteria strains.</title>
        <authorList>
            <person name="Klenk H.-P."/>
        </authorList>
    </citation>
    <scope>NUCLEOTIDE SEQUENCE [LARGE SCALE GENOMIC DNA]</scope>
    <source>
        <strain evidence="10 11">DSM 17163</strain>
    </source>
</reference>
<dbReference type="EMBL" id="JAUSQX010000001">
    <property type="protein sequence ID" value="MDP9806920.1"/>
    <property type="molecule type" value="Genomic_DNA"/>
</dbReference>
<protein>
    <recommendedName>
        <fullName evidence="3">nucleoside-diphosphate kinase</fullName>
        <ecNumber evidence="3">2.7.4.6</ecNumber>
    </recommendedName>
</protein>
<dbReference type="GO" id="GO:0004550">
    <property type="term" value="F:nucleoside diphosphate kinase activity"/>
    <property type="evidence" value="ECO:0007669"/>
    <property type="project" value="UniProtKB-EC"/>
</dbReference>
<evidence type="ECO:0000256" key="2">
    <source>
        <dbReference type="ARBA" id="ARBA00008142"/>
    </source>
</evidence>
<dbReference type="InterPro" id="IPR034907">
    <property type="entry name" value="NDK-like_dom"/>
</dbReference>
<feature type="binding site" evidence="7">
    <location>
        <position position="117"/>
    </location>
    <ligand>
        <name>ATP</name>
        <dbReference type="ChEBI" id="CHEBI:30616"/>
    </ligand>
</feature>
<feature type="binding site" evidence="7">
    <location>
        <position position="58"/>
    </location>
    <ligand>
        <name>ATP</name>
        <dbReference type="ChEBI" id="CHEBI:30616"/>
    </ligand>
</feature>
<dbReference type="EC" id="2.7.4.6" evidence="3"/>
<feature type="domain" description="Nucleoside diphosphate kinase-like" evidence="9">
    <location>
        <begin position="2"/>
        <end position="137"/>
    </location>
</feature>
<keyword evidence="11" id="KW-1185">Reference proteome</keyword>
<feature type="binding site" evidence="7">
    <location>
        <position position="103"/>
    </location>
    <ligand>
        <name>ATP</name>
        <dbReference type="ChEBI" id="CHEBI:30616"/>
    </ligand>
</feature>
<accession>A0ABT9NHS0</accession>
<dbReference type="PROSITE" id="PS51374">
    <property type="entry name" value="NDPK_LIKE"/>
    <property type="match status" value="1"/>
</dbReference>
<evidence type="ECO:0000256" key="3">
    <source>
        <dbReference type="ARBA" id="ARBA00012966"/>
    </source>
</evidence>
<evidence type="ECO:0000313" key="10">
    <source>
        <dbReference type="EMBL" id="MDP9806920.1"/>
    </source>
</evidence>
<dbReference type="Proteomes" id="UP001243212">
    <property type="component" value="Unassembled WGS sequence"/>
</dbReference>
<dbReference type="SUPFAM" id="SSF54919">
    <property type="entry name" value="Nucleoside diphosphate kinase, NDK"/>
    <property type="match status" value="1"/>
</dbReference>
<dbReference type="SMART" id="SM00562">
    <property type="entry name" value="NDK"/>
    <property type="match status" value="1"/>
</dbReference>
<dbReference type="PRINTS" id="PR01243">
    <property type="entry name" value="NUCDPKINASE"/>
</dbReference>
<dbReference type="NCBIfam" id="NF001908">
    <property type="entry name" value="PRK00668.1"/>
    <property type="match status" value="1"/>
</dbReference>
<organism evidence="10 11">
    <name type="scientific">Trueperella bonasi</name>
    <dbReference type="NCBI Taxonomy" id="312286"/>
    <lineage>
        <taxon>Bacteria</taxon>
        <taxon>Bacillati</taxon>
        <taxon>Actinomycetota</taxon>
        <taxon>Actinomycetes</taxon>
        <taxon>Actinomycetales</taxon>
        <taxon>Actinomycetaceae</taxon>
        <taxon>Trueperella</taxon>
    </lineage>
</organism>
<proteinExistence type="inferred from homology"/>
<dbReference type="Pfam" id="PF00334">
    <property type="entry name" value="NDK"/>
    <property type="match status" value="1"/>
</dbReference>
<evidence type="ECO:0000256" key="1">
    <source>
        <dbReference type="ARBA" id="ARBA00001946"/>
    </source>
</evidence>
<evidence type="ECO:0000313" key="11">
    <source>
        <dbReference type="Proteomes" id="UP001243212"/>
    </source>
</evidence>